<organism evidence="2 3">
    <name type="scientific">Lactobacillus johnsonii</name>
    <dbReference type="NCBI Taxonomy" id="33959"/>
    <lineage>
        <taxon>Bacteria</taxon>
        <taxon>Bacillati</taxon>
        <taxon>Bacillota</taxon>
        <taxon>Bacilli</taxon>
        <taxon>Lactobacillales</taxon>
        <taxon>Lactobacillaceae</taxon>
        <taxon>Lactobacillus</taxon>
    </lineage>
</organism>
<dbReference type="RefSeq" id="WP_163589011.1">
    <property type="nucleotide sequence ID" value="NZ_CP040856.1"/>
</dbReference>
<keyword evidence="1" id="KW-1133">Transmembrane helix</keyword>
<dbReference type="Proteomes" id="UP000464749">
    <property type="component" value="Plasmid unnamed2"/>
</dbReference>
<keyword evidence="2" id="KW-0614">Plasmid</keyword>
<dbReference type="NCBIfam" id="NF033608">
    <property type="entry name" value="type_I_tox_Fst"/>
    <property type="match status" value="1"/>
</dbReference>
<sequence>MDNKWVVSLILLLLDREHVYTQIINVNYIEYCCDHISSLLKGTRVFWDTLLSSFVAPIMVGICLKLFERWLDARDKKKKENSCKR</sequence>
<protein>
    <submittedName>
        <fullName evidence="2">Type I toxin-antitoxin system Fst family toxin</fullName>
    </submittedName>
</protein>
<name>A0A9X7XVI9_LACJH</name>
<accession>A0A9X7XVI9</accession>
<reference evidence="2 3" key="1">
    <citation type="submission" date="2019-06" db="EMBL/GenBank/DDBJ databases">
        <title>Whole genome sequencing of Lactobacillus johnsonii strain G2A.</title>
        <authorList>
            <person name="Conlan S."/>
            <person name="Thomas P.J."/>
            <person name="Mullikin J."/>
            <person name="Singer J."/>
            <person name="Weaver C."/>
            <person name="Segre J.A."/>
        </authorList>
    </citation>
    <scope>NUCLEOTIDE SEQUENCE [LARGE SCALE GENOMIC DNA]</scope>
    <source>
        <strain evidence="2 3">G2A</strain>
        <plasmid evidence="2 3">unnamed2</plasmid>
    </source>
</reference>
<evidence type="ECO:0000313" key="2">
    <source>
        <dbReference type="EMBL" id="QIA88654.1"/>
    </source>
</evidence>
<keyword evidence="1" id="KW-0472">Membrane</keyword>
<dbReference type="AlphaFoldDB" id="A0A9X7XVI9"/>
<evidence type="ECO:0000313" key="3">
    <source>
        <dbReference type="Proteomes" id="UP000464749"/>
    </source>
</evidence>
<gene>
    <name evidence="2" type="ORF">FEE39_10455</name>
</gene>
<keyword evidence="1" id="KW-0812">Transmembrane</keyword>
<feature type="transmembrane region" description="Helical" evidence="1">
    <location>
        <begin position="45"/>
        <end position="67"/>
    </location>
</feature>
<geneLocation type="plasmid" evidence="2 3">
    <name>unnamed2</name>
</geneLocation>
<evidence type="ECO:0000256" key="1">
    <source>
        <dbReference type="SAM" id="Phobius"/>
    </source>
</evidence>
<proteinExistence type="predicted"/>
<dbReference type="EMBL" id="CP040856">
    <property type="protein sequence ID" value="QIA88654.1"/>
    <property type="molecule type" value="Genomic_DNA"/>
</dbReference>